<feature type="transmembrane region" description="Helical" evidence="5">
    <location>
        <begin position="2544"/>
        <end position="2566"/>
    </location>
</feature>
<keyword evidence="4" id="KW-0843">Virulence</keyword>
<dbReference type="SUPFAM" id="SSF49265">
    <property type="entry name" value="Fibronectin type III"/>
    <property type="match status" value="3"/>
</dbReference>
<evidence type="ECO:0000256" key="2">
    <source>
        <dbReference type="ARBA" id="ARBA00022525"/>
    </source>
</evidence>
<keyword evidence="3" id="KW-0732">Signal</keyword>
<evidence type="ECO:0000256" key="3">
    <source>
        <dbReference type="ARBA" id="ARBA00022729"/>
    </source>
</evidence>
<dbReference type="InterPro" id="IPR003961">
    <property type="entry name" value="FN3_dom"/>
</dbReference>
<feature type="domain" description="Fibronectin type-III" evidence="6">
    <location>
        <begin position="190"/>
        <end position="290"/>
    </location>
</feature>
<keyword evidence="5" id="KW-1133">Transmembrane helix</keyword>
<dbReference type="PANTHER" id="PTHR32305">
    <property type="match status" value="1"/>
</dbReference>
<dbReference type="Gene3D" id="2.180.10.10">
    <property type="entry name" value="RHS repeat-associated core"/>
    <property type="match status" value="2"/>
</dbReference>
<evidence type="ECO:0000313" key="8">
    <source>
        <dbReference type="Proteomes" id="UP000319732"/>
    </source>
</evidence>
<dbReference type="EMBL" id="VHSG01000004">
    <property type="protein sequence ID" value="TQV85145.1"/>
    <property type="molecule type" value="Genomic_DNA"/>
</dbReference>
<dbReference type="Gene3D" id="2.60.40.10">
    <property type="entry name" value="Immunoglobulins"/>
    <property type="match status" value="3"/>
</dbReference>
<evidence type="ECO:0000256" key="1">
    <source>
        <dbReference type="ARBA" id="ARBA00004613"/>
    </source>
</evidence>
<dbReference type="InterPro" id="IPR036116">
    <property type="entry name" value="FN3_sf"/>
</dbReference>
<gene>
    <name evidence="7" type="ORF">FKG94_02860</name>
</gene>
<dbReference type="OrthoDB" id="7059642at2"/>
<comment type="subcellular location">
    <subcellularLocation>
        <location evidence="1">Secreted</location>
    </subcellularLocation>
</comment>
<keyword evidence="5" id="KW-0812">Transmembrane</keyword>
<dbReference type="InterPro" id="IPR022385">
    <property type="entry name" value="Rhs_assc_core"/>
</dbReference>
<dbReference type="SMART" id="SM00060">
    <property type="entry name" value="FN3"/>
    <property type="match status" value="4"/>
</dbReference>
<dbReference type="InterPro" id="IPR006530">
    <property type="entry name" value="YD"/>
</dbReference>
<dbReference type="NCBIfam" id="TIGR03696">
    <property type="entry name" value="Rhs_assc_core"/>
    <property type="match status" value="1"/>
</dbReference>
<dbReference type="Pfam" id="PF13517">
    <property type="entry name" value="FG-GAP_3"/>
    <property type="match status" value="2"/>
</dbReference>
<keyword evidence="2" id="KW-0964">Secreted</keyword>
<proteinExistence type="predicted"/>
<feature type="transmembrane region" description="Helical" evidence="5">
    <location>
        <begin position="2578"/>
        <end position="2604"/>
    </location>
</feature>
<keyword evidence="8" id="KW-1185">Reference proteome</keyword>
<dbReference type="InterPro" id="IPR013517">
    <property type="entry name" value="FG-GAP"/>
</dbReference>
<dbReference type="InterPro" id="IPR028994">
    <property type="entry name" value="Integrin_alpha_N"/>
</dbReference>
<dbReference type="InterPro" id="IPR050708">
    <property type="entry name" value="T6SS_VgrG/RHS"/>
</dbReference>
<dbReference type="GO" id="GO:0005576">
    <property type="term" value="C:extracellular region"/>
    <property type="evidence" value="ECO:0007669"/>
    <property type="project" value="UniProtKB-SubCell"/>
</dbReference>
<keyword evidence="5" id="KW-0472">Membrane</keyword>
<dbReference type="PANTHER" id="PTHR32305:SF15">
    <property type="entry name" value="PROTEIN RHSA-RELATED"/>
    <property type="match status" value="1"/>
</dbReference>
<sequence length="2836" mass="308366">MNSIRQQFPAPHTFSFIHTITQCCKRIGTAHTGRCHVNTCHRRAFRLGTWTLWVITALFALPANAQWPAGASTSDGGHSTDGSYNVTINADFNYPATCHGIVCNKKEISYDIYESVNGGAWTIIAQTGRIPAASYSLSLNRGNGTYRYKAFVRRHYTLLTGWPTLKEVDRFDSEAWSGETRTTVTRLPGTPGTITYSPTSLTCGNASDFTVRWGAATGAGLYQVIQRQRVSGGNWSAWSTLSSTHTSTSYSRSNLPAGYDYEFAVRARYQLGGYYSGWGPYRYGAGIRKPYCQPGAISGFALSDANPLTTGNYTVSWNAATGTVGSYELQERFNSGNWSTVQNNSQRSKTFSSRARGTYCYRVRARNADASSAYTGAQCATVRYPAPGVSISTDVGSVGSNTYDAGYYGRYKVLWSTSGVATTVELLNDQGSVVPNSDGIAGQEYFDQPDNYTATDARYTYRVRAANADAVTVSDPITVLVRPYPIAGAPGDFRLEGAVSSAGNYSLSWVLPNEFINPAPGVNNFFRLSRDGTLLPSLSPDTTRYSFTGGVYGQTYYHRIQSCANDIDHCSGFTPGGTGLAVYIPYPAPGVPGGIQIATLPDDSGNLSLIWGIADGVRIDNYVLEQRGPGGGSWEEIQTSDSLTADIQVSAGGVYEYRVKACNRDNCSGYTAVIPVEVTIVLPPQAPPAPAAKPAAPDSGASDSVGATAGQFRVDESGAAVYRIPIPTPEGTAGVAPEISLAYSSQNRNGIVGKGWTVTGMSGINRCRQTLSQDALAKPITFSEHDRFCLDGQRLIVDNGFTYGAVGAVYTTEIDSYSRITSHGGTRGHPEYFTVVRKDGSISYYGNTADTRQQGGPTATVTWALSRFEDSAGNGIDYNYINNSDGHLIDTIQYAYGGGNSPNAEIVFDYELNDRSDPIQAYIAGYVFETKKRLAGIEVRNNGTTINRYDFTYLPVGGAANKISKLETVRERAGGVYLTPTDLTWSVPQPGFSANHISSLNLSPKDDRGVFDYRPADINGDGFMDLVWLEWDLDGSDTDHQLKYAVSDGTQLQAAVFSTGATEVTFGEDVGSEAVNMEVIDYNADGRHDVIVYNKRSGRWRVFLSKPQAGGGWRLSASPLATPVTTEDAKFVDINSDGLLDVLYVTSAQVRVRYMQPDPSQPLGSDHYYHFGPEVTLTIDYLVGKSNTYLSLKDSQFADFNGDGMTDIYGHYKTVDSSCGLGGGCVFSAYNISVHNGDETFSTYTSNVPAVPKRARIIDLNADGLADIVYGQTDTASEWQYRINNGDGFNAPISLGTLPKDNQVQFTDYNGDGFPDLIWHDPVAKKMYVRTWNHTGFNLALPWRNTSGNAKDAHQFVDFTGDGLPDYIYVTRNYLFNFPGNNPADQPLNVITRIDNGLGQNTNITYKSLTDSNHYNNIDVSTREQCSNRPVVFFNAQQPREIVNYCFTSFSLFYEHLNGGWELPAGNHSFGKTNPVTGTYQPTLEWRAPVYVVTRVSSSAPAAGDLPGINASAANNVSYYYGEAKIQAGGRGFLGFHKVKSRDEQTGVETTTTYRQDFPFIGYPLSTEVRTATGAILSRTDNIWKLQGWNGTGAPPAGPYQPYVAESKEITYQTSTNESNSDNLDVSATALQTVTTTSSYDSHGNPETITAVTTGNGETFTKTSVNQYGTGQSLNLHGTSFSYAELGRLTRAEVTARRDGLAAKTRVSVFNYYSSGAHSGLLATEIVEPDRPTLALTTTYERDQFGNTIKTSQGGQGVTTRVSESVYDSIGRYIDVTKNGYGQVTRQVLARNARGQATLTRDVNGVTASVDYGAFGRTVQEYTSTGGWSRTLWSYCDGSCPASGHYKITTTRAGGGTSYVINDQLGREIRTAVRTFDGSWSYQDTEYDHLGRVKRTSEPHSGVARYWTEMKYDILGRVIRTDLPGVNGDVTVAYSGYITTTTNPLGHVNTQTHNALGEPIQVADHDNGRVTHTYDVEGNLETSTSHGTPADPRTVVITMSYDHLGRKIAMSDPDKGDWHYTYNVFGELLTETDAKSQISTMDYDILGRMVSRVDRRADGSVESNATWQYNNALSGFGLAALELVQDSTSGYIKQLYYDNFGRIDETATNLGGDGDDNHYEKATYDQYGRDFQLYDAGGNGDWRNSAIENRYNARGYLHQVVDANSINGQQTPYYTVVSMDLRGNVTESLGGNGVTSRNSYDAATGRLLALSSELAPGLGDIQDHTYSWDDINNLVDRYDYSGGKNLHEHFDYDNLNRLVSAQVTGRAAQTLQYDGLGNITFKSDVGDYRYGSQCSNGFGPRAVCETSDGVTYQYDANGNMTSDGNGRTLAYTTFDKPYRIDKGSHSTTFKYGPQRTRYLRTDTGAGGTTTTRYIGDVEKTTKPDGTREIRRYLPGNVLITVSRDALGAETGENTHYLYKDHLGSIDTITDRAGTVLQTMSFDAWGQRRAAQDWHALTAAELVSFDHSITTHGFTGHEMLDEVGLVHMNGRVYDPRLGRFLQADPLIQDPASTQSYNRYAYAMNNPLKYTDPSGYFFKKLFKNKVFQFVAVAVISVATYGAASSWAASALVGTNVGSSIAASTLITGAAGGAAAGFAAGVSMAAFNGASLGDSIQAGFKGALTGAVAGGLGNYAATVSPSLGARLASGAINGRLMGGDGKGALRGALAAFIPVDLGMTKLFKTNQFANFFINHFSDYLKGYVIDGTRGGKNNLYGGILNRTVGHSVGLYSSRGASPEFREGVYVYEDRRNNFLNGEAITLGNVVTGHPQSLADPRTFSHELGHFYNQSNLGANYLPVHGLSMGLGLITRSRYGVANNPFFFMEQYPFKDIPYSELLH</sequence>
<dbReference type="NCBIfam" id="TIGR01643">
    <property type="entry name" value="YD_repeat_2x"/>
    <property type="match status" value="1"/>
</dbReference>
<protein>
    <recommendedName>
        <fullName evidence="6">Fibronectin type-III domain-containing protein</fullName>
    </recommendedName>
</protein>
<dbReference type="InterPro" id="IPR003284">
    <property type="entry name" value="Sal_SpvB"/>
</dbReference>
<dbReference type="Pfam" id="PF03534">
    <property type="entry name" value="SpvB"/>
    <property type="match status" value="1"/>
</dbReference>
<dbReference type="PROSITE" id="PS50853">
    <property type="entry name" value="FN3"/>
    <property type="match status" value="1"/>
</dbReference>
<dbReference type="Proteomes" id="UP000319732">
    <property type="component" value="Unassembled WGS sequence"/>
</dbReference>
<dbReference type="InterPro" id="IPR013783">
    <property type="entry name" value="Ig-like_fold"/>
</dbReference>
<organism evidence="7 8">
    <name type="scientific">Exilibacterium tricleocarpae</name>
    <dbReference type="NCBI Taxonomy" id="2591008"/>
    <lineage>
        <taxon>Bacteria</taxon>
        <taxon>Pseudomonadati</taxon>
        <taxon>Pseudomonadota</taxon>
        <taxon>Gammaproteobacteria</taxon>
        <taxon>Cellvibrionales</taxon>
        <taxon>Cellvibrionaceae</taxon>
        <taxon>Exilibacterium</taxon>
    </lineage>
</organism>
<dbReference type="GO" id="GO:0005737">
    <property type="term" value="C:cytoplasm"/>
    <property type="evidence" value="ECO:0007669"/>
    <property type="project" value="InterPro"/>
</dbReference>
<comment type="caution">
    <text evidence="7">The sequence shown here is derived from an EMBL/GenBank/DDBJ whole genome shotgun (WGS) entry which is preliminary data.</text>
</comment>
<evidence type="ECO:0000256" key="4">
    <source>
        <dbReference type="ARBA" id="ARBA00023026"/>
    </source>
</evidence>
<dbReference type="CDD" id="cd00063">
    <property type="entry name" value="FN3"/>
    <property type="match status" value="1"/>
</dbReference>
<dbReference type="SUPFAM" id="SSF69318">
    <property type="entry name" value="Integrin alpha N-terminal domain"/>
    <property type="match status" value="1"/>
</dbReference>
<name>A0A545U6Q0_9GAMM</name>
<reference evidence="7 8" key="1">
    <citation type="submission" date="2019-06" db="EMBL/GenBank/DDBJ databases">
        <title>Whole genome sequence for Cellvibrionaceae sp. R142.</title>
        <authorList>
            <person name="Wang G."/>
        </authorList>
    </citation>
    <scope>NUCLEOTIDE SEQUENCE [LARGE SCALE GENOMIC DNA]</scope>
    <source>
        <strain evidence="7 8">R142</strain>
    </source>
</reference>
<accession>A0A545U6Q0</accession>
<evidence type="ECO:0000256" key="5">
    <source>
        <dbReference type="SAM" id="Phobius"/>
    </source>
</evidence>
<evidence type="ECO:0000313" key="7">
    <source>
        <dbReference type="EMBL" id="TQV85145.1"/>
    </source>
</evidence>
<evidence type="ECO:0000259" key="6">
    <source>
        <dbReference type="PROSITE" id="PS50853"/>
    </source>
</evidence>